<organism evidence="2 3">
    <name type="scientific">Oleiphilus messinensis</name>
    <dbReference type="NCBI Taxonomy" id="141451"/>
    <lineage>
        <taxon>Bacteria</taxon>
        <taxon>Pseudomonadati</taxon>
        <taxon>Pseudomonadota</taxon>
        <taxon>Gammaproteobacteria</taxon>
        <taxon>Oceanospirillales</taxon>
        <taxon>Oleiphilaceae</taxon>
        <taxon>Oleiphilus</taxon>
    </lineage>
</organism>
<evidence type="ECO:0000259" key="1">
    <source>
        <dbReference type="Pfam" id="PF08349"/>
    </source>
</evidence>
<evidence type="ECO:0000313" key="2">
    <source>
        <dbReference type="EMBL" id="ARU54951.1"/>
    </source>
</evidence>
<dbReference type="Proteomes" id="UP000196027">
    <property type="component" value="Chromosome"/>
</dbReference>
<accession>A0A1Y0I3G1</accession>
<dbReference type="EMBL" id="CP021425">
    <property type="protein sequence ID" value="ARU54951.1"/>
    <property type="molecule type" value="Genomic_DNA"/>
</dbReference>
<evidence type="ECO:0000313" key="3">
    <source>
        <dbReference type="Proteomes" id="UP000196027"/>
    </source>
</evidence>
<dbReference type="AlphaFoldDB" id="A0A1Y0I3G1"/>
<dbReference type="KEGG" id="ome:OLMES_0864"/>
<name>A0A1Y0I3G1_9GAMM</name>
<dbReference type="RefSeq" id="WP_087460107.1">
    <property type="nucleotide sequence ID" value="NZ_CP021425.1"/>
</dbReference>
<feature type="domain" description="DUF1722" evidence="1">
    <location>
        <begin position="125"/>
        <end position="192"/>
    </location>
</feature>
<keyword evidence="3" id="KW-1185">Reference proteome</keyword>
<dbReference type="InterPro" id="IPR013560">
    <property type="entry name" value="DUF1722"/>
</dbReference>
<reference evidence="2 3" key="1">
    <citation type="submission" date="2017-05" db="EMBL/GenBank/DDBJ databases">
        <title>Genomic insights into alkan degradation activity of Oleiphilus messinensis.</title>
        <authorList>
            <person name="Kozyavkin S.A."/>
            <person name="Slesarev A.I."/>
            <person name="Golyshin P.N."/>
            <person name="Korzhenkov A."/>
            <person name="Golyshina O.N."/>
            <person name="Toshchakov S.V."/>
        </authorList>
    </citation>
    <scope>NUCLEOTIDE SEQUENCE [LARGE SCALE GENOMIC DNA]</scope>
    <source>
        <strain evidence="2 3">ME102</strain>
    </source>
</reference>
<protein>
    <recommendedName>
        <fullName evidence="1">DUF1722 domain-containing protein</fullName>
    </recommendedName>
</protein>
<dbReference type="OrthoDB" id="9782576at2"/>
<proteinExistence type="predicted"/>
<dbReference type="Pfam" id="PF08349">
    <property type="entry name" value="DUF1722"/>
    <property type="match status" value="1"/>
</dbReference>
<gene>
    <name evidence="2" type="ORF">OLMES_0864</name>
</gene>
<sequence>MSQILDLPSGLLDSDLLCEQMRLVSAYLDQPALQNSAGKLSLPKHWVGFEDALAVRLNSHMAEMRLRQIATPEWADLTADSVVWPPGFQPPLEAQLLLLQDRAAAGLTGRIRLPKSCHELWATFKYSVLARNHQAYSKIGQLVAIRGIEFPELLERLVSILLSAPSRGGTLNALQHMWGYISRRSSLDPNKASMSAILSEIQMLSLSSDETYLLNSTSLSDLNFWVVLYDRCSP</sequence>